<comment type="similarity">
    <text evidence="2">Belongs to the peroxidase family. Cytochrome c peroxidase subfamily.</text>
</comment>
<dbReference type="InterPro" id="IPR044831">
    <property type="entry name" value="Ccp1-like"/>
</dbReference>
<dbReference type="EMBL" id="MU151176">
    <property type="protein sequence ID" value="KAF9448021.1"/>
    <property type="molecule type" value="Genomic_DNA"/>
</dbReference>
<name>A0A9P5XEW8_9AGAR</name>
<dbReference type="GO" id="GO:0020037">
    <property type="term" value="F:heme binding"/>
    <property type="evidence" value="ECO:0007669"/>
    <property type="project" value="UniProtKB-UniRule"/>
</dbReference>
<keyword evidence="5" id="KW-0479">Metal-binding</keyword>
<dbReference type="Pfam" id="PF00141">
    <property type="entry name" value="peroxidase"/>
    <property type="match status" value="1"/>
</dbReference>
<dbReference type="PANTHER" id="PTHR31356">
    <property type="entry name" value="THYLAKOID LUMENAL 29 KDA PROTEIN, CHLOROPLASTIC-RELATED"/>
    <property type="match status" value="1"/>
</dbReference>
<accession>A0A9P5XEW8</accession>
<dbReference type="Gene3D" id="1.10.420.10">
    <property type="entry name" value="Peroxidase, domain 2"/>
    <property type="match status" value="1"/>
</dbReference>
<evidence type="ECO:0000256" key="8">
    <source>
        <dbReference type="RuleBase" id="RU363051"/>
    </source>
</evidence>
<organism evidence="10 11">
    <name type="scientific">Macrolepiota fuliginosa MF-IS2</name>
    <dbReference type="NCBI Taxonomy" id="1400762"/>
    <lineage>
        <taxon>Eukaryota</taxon>
        <taxon>Fungi</taxon>
        <taxon>Dikarya</taxon>
        <taxon>Basidiomycota</taxon>
        <taxon>Agaricomycotina</taxon>
        <taxon>Agaricomycetes</taxon>
        <taxon>Agaricomycetidae</taxon>
        <taxon>Agaricales</taxon>
        <taxon>Agaricineae</taxon>
        <taxon>Agaricaceae</taxon>
        <taxon>Macrolepiota</taxon>
    </lineage>
</organism>
<dbReference type="GO" id="GO:0042744">
    <property type="term" value="P:hydrogen peroxide catabolic process"/>
    <property type="evidence" value="ECO:0007669"/>
    <property type="project" value="TreeGrafter"/>
</dbReference>
<keyword evidence="7" id="KW-0408">Iron</keyword>
<reference evidence="10" key="1">
    <citation type="submission" date="2020-11" db="EMBL/GenBank/DDBJ databases">
        <authorList>
            <consortium name="DOE Joint Genome Institute"/>
            <person name="Ahrendt S."/>
            <person name="Riley R."/>
            <person name="Andreopoulos W."/>
            <person name="Labutti K."/>
            <person name="Pangilinan J."/>
            <person name="Ruiz-Duenas F.J."/>
            <person name="Barrasa J.M."/>
            <person name="Sanchez-Garcia M."/>
            <person name="Camarero S."/>
            <person name="Miyauchi S."/>
            <person name="Serrano A."/>
            <person name="Linde D."/>
            <person name="Babiker R."/>
            <person name="Drula E."/>
            <person name="Ayuso-Fernandez I."/>
            <person name="Pacheco R."/>
            <person name="Padilla G."/>
            <person name="Ferreira P."/>
            <person name="Barriuso J."/>
            <person name="Kellner H."/>
            <person name="Castanera R."/>
            <person name="Alfaro M."/>
            <person name="Ramirez L."/>
            <person name="Pisabarro A.G."/>
            <person name="Kuo A."/>
            <person name="Tritt A."/>
            <person name="Lipzen A."/>
            <person name="He G."/>
            <person name="Yan M."/>
            <person name="Ng V."/>
            <person name="Cullen D."/>
            <person name="Martin F."/>
            <person name="Rosso M.-N."/>
            <person name="Henrissat B."/>
            <person name="Hibbett D."/>
            <person name="Martinez A.T."/>
            <person name="Grigoriev I.V."/>
        </authorList>
    </citation>
    <scope>NUCLEOTIDE SEQUENCE</scope>
    <source>
        <strain evidence="10">MF-IS2</strain>
    </source>
</reference>
<dbReference type="Gene3D" id="1.10.520.10">
    <property type="match status" value="1"/>
</dbReference>
<keyword evidence="8" id="KW-0732">Signal</keyword>
<keyword evidence="6 8" id="KW-0560">Oxidoreductase</keyword>
<dbReference type="GO" id="GO:0004601">
    <property type="term" value="F:peroxidase activity"/>
    <property type="evidence" value="ECO:0007669"/>
    <property type="project" value="UniProtKB-KW"/>
</dbReference>
<dbReference type="AlphaFoldDB" id="A0A9P5XEW8"/>
<protein>
    <recommendedName>
        <fullName evidence="8">Peroxidase</fullName>
        <ecNumber evidence="8">1.11.1.-</ecNumber>
    </recommendedName>
</protein>
<dbReference type="PRINTS" id="PR00459">
    <property type="entry name" value="ASPEROXIDASE"/>
</dbReference>
<dbReference type="GO" id="GO:0034599">
    <property type="term" value="P:cellular response to oxidative stress"/>
    <property type="evidence" value="ECO:0007669"/>
    <property type="project" value="InterPro"/>
</dbReference>
<dbReference type="Proteomes" id="UP000807342">
    <property type="component" value="Unassembled WGS sequence"/>
</dbReference>
<evidence type="ECO:0000256" key="7">
    <source>
        <dbReference type="ARBA" id="ARBA00023004"/>
    </source>
</evidence>
<evidence type="ECO:0000256" key="5">
    <source>
        <dbReference type="ARBA" id="ARBA00022723"/>
    </source>
</evidence>
<feature type="signal peptide" evidence="8">
    <location>
        <begin position="1"/>
        <end position="21"/>
    </location>
</feature>
<comment type="caution">
    <text evidence="10">The sequence shown here is derived from an EMBL/GenBank/DDBJ whole genome shotgun (WGS) entry which is preliminary data.</text>
</comment>
<dbReference type="PANTHER" id="PTHR31356:SF53">
    <property type="entry name" value="HEME PEROXIDASE"/>
    <property type="match status" value="1"/>
</dbReference>
<dbReference type="OrthoDB" id="5985073at2759"/>
<evidence type="ECO:0000256" key="1">
    <source>
        <dbReference type="ARBA" id="ARBA00003917"/>
    </source>
</evidence>
<evidence type="ECO:0000313" key="10">
    <source>
        <dbReference type="EMBL" id="KAF9448021.1"/>
    </source>
</evidence>
<evidence type="ECO:0000256" key="6">
    <source>
        <dbReference type="ARBA" id="ARBA00023002"/>
    </source>
</evidence>
<evidence type="ECO:0000256" key="3">
    <source>
        <dbReference type="ARBA" id="ARBA00022559"/>
    </source>
</evidence>
<dbReference type="InterPro" id="IPR002016">
    <property type="entry name" value="Haem_peroxidase"/>
</dbReference>
<dbReference type="SUPFAM" id="SSF48113">
    <property type="entry name" value="Heme-dependent peroxidases"/>
    <property type="match status" value="1"/>
</dbReference>
<dbReference type="GO" id="GO:0000302">
    <property type="term" value="P:response to reactive oxygen species"/>
    <property type="evidence" value="ECO:0007669"/>
    <property type="project" value="TreeGrafter"/>
</dbReference>
<dbReference type="InterPro" id="IPR010255">
    <property type="entry name" value="Haem_peroxidase_sf"/>
</dbReference>
<sequence>MCSLKTALLLGWLLQAQLASAYSWPSPQYEALETFLYEGQRGDDSNLASLVHPCRKRTGTGASIAAEWLRFAFHDMATHNVDDGSGGLDGSIVYELGRSENFGLGFNQTLTDFETFPNKYVSRADIIALGAVFATATCGGPLIPFRGGRVDTWTPGTTGTPEPQQDLDTLKESFRKQGFSNTEMIALTACGHTIGGIRSPDFPTLVPAGPDPTKPNIVDFDSTTQFDNKVVTEYLDGTTQNVLVVTQNTTMASDLRVFISDGNQTMRGLSDPNQFSTQCQSLLERMLNTVPHGVSLTDEITLIPTKVWGTQLTIERGQLVYKANLRLTQPISDKLNKNRTVTMFWCDKYGSSADCKGSTKSAPSSTLVQDDPNNSPVTQRMGLYFVHYKFVVPIQGTASISRFWFEVDEHNGTSATVYNNGGNFYVVPQDQVVFVPTMSTALFVSNGSYTQTYTNRNGEAFTKVYNMTVAVREGSNPSRVYASASDNAIHNFTYAVNTTFDFSRNTSIPSVGGYDFYSGTVSDSGFQTILDIHADAGGTTYTDDFRQTSFLDNTPFIEPSTVNSDAHPSSSSSSSSPSSFVASVPRVVGSGLLGLALILLPLHIL</sequence>
<evidence type="ECO:0000256" key="4">
    <source>
        <dbReference type="ARBA" id="ARBA00022617"/>
    </source>
</evidence>
<feature type="domain" description="Plant heme peroxidase family profile" evidence="9">
    <location>
        <begin position="63"/>
        <end position="319"/>
    </location>
</feature>
<dbReference type="GO" id="GO:0046872">
    <property type="term" value="F:metal ion binding"/>
    <property type="evidence" value="ECO:0007669"/>
    <property type="project" value="UniProtKB-UniRule"/>
</dbReference>
<evidence type="ECO:0000256" key="2">
    <source>
        <dbReference type="ARBA" id="ARBA00005997"/>
    </source>
</evidence>
<dbReference type="EC" id="1.11.1.-" evidence="8"/>
<dbReference type="InterPro" id="IPR002207">
    <property type="entry name" value="Peroxidase_I"/>
</dbReference>
<dbReference type="PROSITE" id="PS50873">
    <property type="entry name" value="PEROXIDASE_4"/>
    <property type="match status" value="1"/>
</dbReference>
<feature type="chain" id="PRO_5040545150" description="Peroxidase" evidence="8">
    <location>
        <begin position="22"/>
        <end position="605"/>
    </location>
</feature>
<keyword evidence="3 8" id="KW-0575">Peroxidase</keyword>
<keyword evidence="11" id="KW-1185">Reference proteome</keyword>
<evidence type="ECO:0000313" key="11">
    <source>
        <dbReference type="Proteomes" id="UP000807342"/>
    </source>
</evidence>
<evidence type="ECO:0000259" key="9">
    <source>
        <dbReference type="PROSITE" id="PS50873"/>
    </source>
</evidence>
<dbReference type="PRINTS" id="PR00458">
    <property type="entry name" value="PEROXIDASE"/>
</dbReference>
<gene>
    <name evidence="10" type="ORF">P691DRAFT_792953</name>
</gene>
<comment type="function">
    <text evidence="1">Destroys radicals which are normally produced within the cells and which are toxic to biological systems.</text>
</comment>
<keyword evidence="4" id="KW-0349">Heme</keyword>
<proteinExistence type="inferred from homology"/>